<reference evidence="9 10" key="1">
    <citation type="submission" date="2019-09" db="EMBL/GenBank/DDBJ databases">
        <title>Characterization of the phylogenetic diversity of two novel species belonging to the genus Bifidobacterium: Bifidobacterium cebidarum sp. nov. and Bifidobacterium leontopitheci sp. nov.</title>
        <authorList>
            <person name="Lugli G.A."/>
            <person name="Duranti S."/>
            <person name="Milani C."/>
            <person name="Turroni F."/>
            <person name="Ventura M."/>
        </authorList>
    </citation>
    <scope>NUCLEOTIDE SEQUENCE [LARGE SCALE GENOMIC DNA]</scope>
    <source>
        <strain evidence="9 10">LMG 31471</strain>
    </source>
</reference>
<dbReference type="PANTHER" id="PTHR34824">
    <property type="entry name" value="HEAT-INDUCIBLE TRANSCRIPTION REPRESSOR HRCA"/>
    <property type="match status" value="1"/>
</dbReference>
<evidence type="ECO:0000256" key="2">
    <source>
        <dbReference type="ARBA" id="ARBA00023015"/>
    </source>
</evidence>
<feature type="domain" description="Heat-inducible transcription repressor HrcA C-terminal" evidence="8">
    <location>
        <begin position="103"/>
        <end position="386"/>
    </location>
</feature>
<evidence type="ECO:0000256" key="7">
    <source>
        <dbReference type="SAM" id="MobiDB-lite"/>
    </source>
</evidence>
<keyword evidence="3 6" id="KW-0346">Stress response</keyword>
<dbReference type="SUPFAM" id="SSF55781">
    <property type="entry name" value="GAF domain-like"/>
    <property type="match status" value="1"/>
</dbReference>
<evidence type="ECO:0000313" key="10">
    <source>
        <dbReference type="Proteomes" id="UP000441772"/>
    </source>
</evidence>
<name>A0A6I1GGM9_9BIFI</name>
<feature type="compositionally biased region" description="Low complexity" evidence="7">
    <location>
        <begin position="336"/>
        <end position="362"/>
    </location>
</feature>
<dbReference type="NCBIfam" id="TIGR00331">
    <property type="entry name" value="hrcA"/>
    <property type="match status" value="1"/>
</dbReference>
<comment type="similarity">
    <text evidence="6">Belongs to the HrcA family.</text>
</comment>
<feature type="region of interest" description="Disordered" evidence="7">
    <location>
        <begin position="303"/>
        <end position="362"/>
    </location>
</feature>
<gene>
    <name evidence="6" type="primary">hrcA</name>
    <name evidence="9" type="ORF">F7D09_0706</name>
</gene>
<keyword evidence="2 6" id="KW-0805">Transcription regulation</keyword>
<evidence type="ECO:0000313" key="9">
    <source>
        <dbReference type="EMBL" id="KAB7790790.1"/>
    </source>
</evidence>
<keyword evidence="1 6" id="KW-0678">Repressor</keyword>
<dbReference type="Gene3D" id="3.30.450.40">
    <property type="match status" value="1"/>
</dbReference>
<dbReference type="GO" id="GO:0003677">
    <property type="term" value="F:DNA binding"/>
    <property type="evidence" value="ECO:0007669"/>
    <property type="project" value="InterPro"/>
</dbReference>
<organism evidence="9 10">
    <name type="scientific">Bifidobacterium leontopitheci</name>
    <dbReference type="NCBI Taxonomy" id="2650774"/>
    <lineage>
        <taxon>Bacteria</taxon>
        <taxon>Bacillati</taxon>
        <taxon>Actinomycetota</taxon>
        <taxon>Actinomycetes</taxon>
        <taxon>Bifidobacteriales</taxon>
        <taxon>Bifidobacteriaceae</taxon>
        <taxon>Bifidobacterium</taxon>
    </lineage>
</organism>
<evidence type="ECO:0000256" key="5">
    <source>
        <dbReference type="ARBA" id="ARBA00055319"/>
    </source>
</evidence>
<evidence type="ECO:0000256" key="6">
    <source>
        <dbReference type="HAMAP-Rule" id="MF_00081"/>
    </source>
</evidence>
<keyword evidence="4 6" id="KW-0804">Transcription</keyword>
<comment type="caution">
    <text evidence="9">The sequence shown here is derived from an EMBL/GenBank/DDBJ whole genome shotgun (WGS) entry which is preliminary data.</text>
</comment>
<dbReference type="InterPro" id="IPR036390">
    <property type="entry name" value="WH_DNA-bd_sf"/>
</dbReference>
<dbReference type="AlphaFoldDB" id="A0A6I1GGM9"/>
<dbReference type="FunFam" id="1.10.10.10:FF:000049">
    <property type="entry name" value="Heat-inducible transcription repressor HrcA"/>
    <property type="match status" value="1"/>
</dbReference>
<dbReference type="Gene3D" id="1.10.10.10">
    <property type="entry name" value="Winged helix-like DNA-binding domain superfamily/Winged helix DNA-binding domain"/>
    <property type="match status" value="1"/>
</dbReference>
<dbReference type="GO" id="GO:0045892">
    <property type="term" value="P:negative regulation of DNA-templated transcription"/>
    <property type="evidence" value="ECO:0007669"/>
    <property type="project" value="UniProtKB-UniRule"/>
</dbReference>
<accession>A0A6I1GGM9</accession>
<dbReference type="HAMAP" id="MF_00081">
    <property type="entry name" value="HrcA"/>
    <property type="match status" value="1"/>
</dbReference>
<evidence type="ECO:0000259" key="8">
    <source>
        <dbReference type="Pfam" id="PF01628"/>
    </source>
</evidence>
<evidence type="ECO:0000256" key="3">
    <source>
        <dbReference type="ARBA" id="ARBA00023016"/>
    </source>
</evidence>
<dbReference type="RefSeq" id="WP_152234059.1">
    <property type="nucleotide sequence ID" value="NZ_JBHSKZ010000001.1"/>
</dbReference>
<protein>
    <recommendedName>
        <fullName evidence="6">Heat-inducible transcription repressor HrcA</fullName>
    </recommendedName>
</protein>
<comment type="function">
    <text evidence="5 6">Negative regulator of class I heat shock genes (grpE-dnaK-dnaJ and groELS operons). Prevents heat-shock induction of these operons.</text>
</comment>
<dbReference type="Pfam" id="PF01628">
    <property type="entry name" value="HrcA"/>
    <property type="match status" value="1"/>
</dbReference>
<dbReference type="InterPro" id="IPR023120">
    <property type="entry name" value="WHTH_transcript_rep_HrcA_IDD"/>
</dbReference>
<dbReference type="InterPro" id="IPR036388">
    <property type="entry name" value="WH-like_DNA-bd_sf"/>
</dbReference>
<dbReference type="PANTHER" id="PTHR34824:SF1">
    <property type="entry name" value="HEAT-INDUCIBLE TRANSCRIPTION REPRESSOR HRCA"/>
    <property type="match status" value="1"/>
</dbReference>
<proteinExistence type="inferred from homology"/>
<keyword evidence="10" id="KW-1185">Reference proteome</keyword>
<dbReference type="SUPFAM" id="SSF46785">
    <property type="entry name" value="Winged helix' DNA-binding domain"/>
    <property type="match status" value="1"/>
</dbReference>
<evidence type="ECO:0000256" key="4">
    <source>
        <dbReference type="ARBA" id="ARBA00023163"/>
    </source>
</evidence>
<evidence type="ECO:0000256" key="1">
    <source>
        <dbReference type="ARBA" id="ARBA00022491"/>
    </source>
</evidence>
<dbReference type="InterPro" id="IPR021153">
    <property type="entry name" value="HrcA_C"/>
</dbReference>
<dbReference type="InterPro" id="IPR029016">
    <property type="entry name" value="GAF-like_dom_sf"/>
</dbReference>
<sequence>MVQSRRMMVLRAIVEDYIRSQEPVGSAALARKHDLGVSSATIRNDMAALEDEGYLIQPHTSAGRVPTEKGYRYFVDRISTVVPLSAAQKRGIETFLSGSVSLQDTLQRAARLLSGITGQVAVVASPSPARAKVRRIQMVPVSTNVLLAVVVTDAGGVAQHTMTVFPQPDDRTVGEMTESLNAACVGLSFAKCAVKARSLAVATAPETVMRGLYAAMANVFDAMGDNERSGELYMAGASHLAHQPDVAQLAPLFDALEEQVVLMRLMTSLSEEADANGVGVAIGSETHTPGLLHASVVTSGYGGLPSNAESDGAKDAGSGQRQIGHSRSHDDHAGVADDNVPDVGVPDVGVPGDDVPGDDVANTDSGAPIAFVGSIGPTHMDYVTTIAAVRAVARYLTRILAGSPGPADPAD</sequence>
<dbReference type="EMBL" id="WBVT01000007">
    <property type="protein sequence ID" value="KAB7790790.1"/>
    <property type="molecule type" value="Genomic_DNA"/>
</dbReference>
<dbReference type="Proteomes" id="UP000441772">
    <property type="component" value="Unassembled WGS sequence"/>
</dbReference>
<dbReference type="Gene3D" id="3.30.390.60">
    <property type="entry name" value="Heat-inducible transcription repressor hrca homolog, domain 3"/>
    <property type="match status" value="1"/>
</dbReference>
<dbReference type="InterPro" id="IPR002571">
    <property type="entry name" value="HrcA"/>
</dbReference>